<comment type="caution">
    <text evidence="2">The sequence shown here is derived from an EMBL/GenBank/DDBJ whole genome shotgun (WGS) entry which is preliminary data.</text>
</comment>
<gene>
    <name evidence="2" type="ORF">GIB67_005792</name>
</gene>
<accession>A0A7J7MB81</accession>
<dbReference type="Proteomes" id="UP000541444">
    <property type="component" value="Unassembled WGS sequence"/>
</dbReference>
<dbReference type="OrthoDB" id="1434423at2759"/>
<name>A0A7J7MB81_9MAGN</name>
<evidence type="ECO:0000313" key="2">
    <source>
        <dbReference type="EMBL" id="KAF6152146.1"/>
    </source>
</evidence>
<dbReference type="EMBL" id="JACGCM010001654">
    <property type="protein sequence ID" value="KAF6152146.1"/>
    <property type="molecule type" value="Genomic_DNA"/>
</dbReference>
<dbReference type="InterPro" id="IPR026960">
    <property type="entry name" value="RVT-Znf"/>
</dbReference>
<proteinExistence type="predicted"/>
<dbReference type="Pfam" id="PF13966">
    <property type="entry name" value="zf-RVT"/>
    <property type="match status" value="1"/>
</dbReference>
<evidence type="ECO:0000313" key="3">
    <source>
        <dbReference type="Proteomes" id="UP000541444"/>
    </source>
</evidence>
<feature type="domain" description="Reverse transcriptase zinc-binding" evidence="1">
    <location>
        <begin position="145"/>
        <end position="229"/>
    </location>
</feature>
<organism evidence="2 3">
    <name type="scientific">Kingdonia uniflora</name>
    <dbReference type="NCBI Taxonomy" id="39325"/>
    <lineage>
        <taxon>Eukaryota</taxon>
        <taxon>Viridiplantae</taxon>
        <taxon>Streptophyta</taxon>
        <taxon>Embryophyta</taxon>
        <taxon>Tracheophyta</taxon>
        <taxon>Spermatophyta</taxon>
        <taxon>Magnoliopsida</taxon>
        <taxon>Ranunculales</taxon>
        <taxon>Circaeasteraceae</taxon>
        <taxon>Kingdonia</taxon>
    </lineage>
</organism>
<reference evidence="2 3" key="1">
    <citation type="journal article" date="2020" name="IScience">
        <title>Genome Sequencing of the Endangered Kingdonia uniflora (Circaeasteraceae, Ranunculales) Reveals Potential Mechanisms of Evolutionary Specialization.</title>
        <authorList>
            <person name="Sun Y."/>
            <person name="Deng T."/>
            <person name="Zhang A."/>
            <person name="Moore M.J."/>
            <person name="Landis J.B."/>
            <person name="Lin N."/>
            <person name="Zhang H."/>
            <person name="Zhang X."/>
            <person name="Huang J."/>
            <person name="Zhang X."/>
            <person name="Sun H."/>
            <person name="Wang H."/>
        </authorList>
    </citation>
    <scope>NUCLEOTIDE SEQUENCE [LARGE SCALE GENOMIC DNA]</scope>
    <source>
        <strain evidence="2">TB1705</strain>
        <tissue evidence="2">Leaf</tissue>
    </source>
</reference>
<sequence length="412" mass="46541">MLMKLGWAFLNDHEPWAKFLRAKFLNKEGLLTQYYKNSSVWTGLKEAIVTVKAHSKWIIGSGKDIDFWRDCWGSDTAIYGLLEIPDDIWKHCTAKLSQIIHHNTWSAPPEVVELLGCLGIDLNGIILNSSDKDIRVWKHCPHGLFSIHSAFQHTSSHAPKVWWYPFTNSKVILPRIASFTWRICHNSLATEDFLIKRGLHITSRCSLCRCNLENMQHLFWNCPQSTEIWDWIASLFQLQAGFTNLKTTLESCKQLSSYLSDIWKAAVLNIVYLIWIARNAFVFEGFSHSINDIKRRSLVAIKDAAGLSCNNMANNCLELSIEVKINCGAVAIGATGKAGVGVTARNHLGDVLGLLTKGLDSVSHCWKVANFSAFQAAKMGVSLPVGNLETFLRRPHFLTKIEEPNVCYFRFT</sequence>
<keyword evidence="3" id="KW-1185">Reference proteome</keyword>
<protein>
    <recommendedName>
        <fullName evidence="1">Reverse transcriptase zinc-binding domain-containing protein</fullName>
    </recommendedName>
</protein>
<dbReference type="AlphaFoldDB" id="A0A7J7MB81"/>
<evidence type="ECO:0000259" key="1">
    <source>
        <dbReference type="Pfam" id="PF13966"/>
    </source>
</evidence>